<dbReference type="AlphaFoldDB" id="A0A1E7FYG5"/>
<gene>
    <name evidence="1" type="ORF">FRACYDRAFT_233360</name>
</gene>
<reference evidence="1 2" key="1">
    <citation type="submission" date="2016-09" db="EMBL/GenBank/DDBJ databases">
        <title>Extensive genetic diversity and differential bi-allelic expression allows diatom success in the polar Southern Ocean.</title>
        <authorList>
            <consortium name="DOE Joint Genome Institute"/>
            <person name="Mock T."/>
            <person name="Otillar R.P."/>
            <person name="Strauss J."/>
            <person name="Dupont C."/>
            <person name="Frickenhaus S."/>
            <person name="Maumus F."/>
            <person name="Mcmullan M."/>
            <person name="Sanges R."/>
            <person name="Schmutz J."/>
            <person name="Toseland A."/>
            <person name="Valas R."/>
            <person name="Veluchamy A."/>
            <person name="Ward B.J."/>
            <person name="Allen A."/>
            <person name="Barry K."/>
            <person name="Falciatore A."/>
            <person name="Ferrante M."/>
            <person name="Fortunato A.E."/>
            <person name="Gloeckner G."/>
            <person name="Gruber A."/>
            <person name="Hipkin R."/>
            <person name="Janech M."/>
            <person name="Kroth P."/>
            <person name="Leese F."/>
            <person name="Lindquist E."/>
            <person name="Lyon B.R."/>
            <person name="Martin J."/>
            <person name="Mayer C."/>
            <person name="Parker M."/>
            <person name="Quesneville H."/>
            <person name="Raymond J."/>
            <person name="Uhlig C."/>
            <person name="Valentin K.U."/>
            <person name="Worden A.Z."/>
            <person name="Armbrust E.V."/>
            <person name="Bowler C."/>
            <person name="Green B."/>
            <person name="Moulton V."/>
            <person name="Van Oosterhout C."/>
            <person name="Grigoriev I."/>
        </authorList>
    </citation>
    <scope>NUCLEOTIDE SEQUENCE [LARGE SCALE GENOMIC DNA]</scope>
    <source>
        <strain evidence="1 2">CCMP1102</strain>
    </source>
</reference>
<evidence type="ECO:0000313" key="1">
    <source>
        <dbReference type="EMBL" id="OEU23190.1"/>
    </source>
</evidence>
<accession>A0A1E7FYG5</accession>
<organism evidence="1 2">
    <name type="scientific">Fragilariopsis cylindrus CCMP1102</name>
    <dbReference type="NCBI Taxonomy" id="635003"/>
    <lineage>
        <taxon>Eukaryota</taxon>
        <taxon>Sar</taxon>
        <taxon>Stramenopiles</taxon>
        <taxon>Ochrophyta</taxon>
        <taxon>Bacillariophyta</taxon>
        <taxon>Bacillariophyceae</taxon>
        <taxon>Bacillariophycidae</taxon>
        <taxon>Bacillariales</taxon>
        <taxon>Bacillariaceae</taxon>
        <taxon>Fragilariopsis</taxon>
    </lineage>
</organism>
<name>A0A1E7FYG5_9STRA</name>
<dbReference type="EMBL" id="KV784353">
    <property type="protein sequence ID" value="OEU23190.1"/>
    <property type="molecule type" value="Genomic_DNA"/>
</dbReference>
<proteinExistence type="predicted"/>
<dbReference type="KEGG" id="fcy:FRACYDRAFT_233360"/>
<evidence type="ECO:0000313" key="2">
    <source>
        <dbReference type="Proteomes" id="UP000095751"/>
    </source>
</evidence>
<protein>
    <submittedName>
        <fullName evidence="1">Uncharacterized protein</fullName>
    </submittedName>
</protein>
<sequence length="117" mass="12842">MPNRNTKLITKLISDKSTKQGGMTETYDNGNVSTMQACVLTGHSLGNARDSYIDPKNLLNVIYAQVIHQTVLLNLALAGQLDEINFFAHRTTITSSDMKGISLFIPYLELAKTAPTL</sequence>
<keyword evidence="2" id="KW-1185">Reference proteome</keyword>
<dbReference type="InParanoid" id="A0A1E7FYG5"/>
<dbReference type="Proteomes" id="UP000095751">
    <property type="component" value="Unassembled WGS sequence"/>
</dbReference>